<evidence type="ECO:0000256" key="1">
    <source>
        <dbReference type="ARBA" id="ARBA00023125"/>
    </source>
</evidence>
<dbReference type="Gene3D" id="1.10.357.10">
    <property type="entry name" value="Tetracycline Repressor, domain 2"/>
    <property type="match status" value="1"/>
</dbReference>
<keyword evidence="5" id="KW-1185">Reference proteome</keyword>
<evidence type="ECO:0000313" key="5">
    <source>
        <dbReference type="Proteomes" id="UP001190465"/>
    </source>
</evidence>
<dbReference type="SUPFAM" id="SSF46689">
    <property type="entry name" value="Homeodomain-like"/>
    <property type="match status" value="1"/>
</dbReference>
<dbReference type="InterPro" id="IPR001647">
    <property type="entry name" value="HTH_TetR"/>
</dbReference>
<proteinExistence type="predicted"/>
<dbReference type="Proteomes" id="UP001190465">
    <property type="component" value="Chromosome"/>
</dbReference>
<evidence type="ECO:0000259" key="3">
    <source>
        <dbReference type="PROSITE" id="PS50977"/>
    </source>
</evidence>
<dbReference type="EMBL" id="OY726397">
    <property type="protein sequence ID" value="CAJ1502745.1"/>
    <property type="molecule type" value="Genomic_DNA"/>
</dbReference>
<evidence type="ECO:0000313" key="4">
    <source>
        <dbReference type="EMBL" id="CAJ1502745.1"/>
    </source>
</evidence>
<name>A0ABM9LPW4_9MYCO</name>
<feature type="DNA-binding region" description="H-T-H motif" evidence="2">
    <location>
        <begin position="47"/>
        <end position="66"/>
    </location>
</feature>
<feature type="domain" description="HTH tetR-type" evidence="3">
    <location>
        <begin position="21"/>
        <end position="84"/>
    </location>
</feature>
<accession>A0ABM9LPW4</accession>
<dbReference type="InterPro" id="IPR009057">
    <property type="entry name" value="Homeodomain-like_sf"/>
</dbReference>
<dbReference type="PROSITE" id="PS50977">
    <property type="entry name" value="HTH_TETR_2"/>
    <property type="match status" value="1"/>
</dbReference>
<keyword evidence="1 2" id="KW-0238">DNA-binding</keyword>
<evidence type="ECO:0000256" key="2">
    <source>
        <dbReference type="PROSITE-ProRule" id="PRU00335"/>
    </source>
</evidence>
<dbReference type="Pfam" id="PF00440">
    <property type="entry name" value="TetR_N"/>
    <property type="match status" value="1"/>
</dbReference>
<protein>
    <submittedName>
        <fullName evidence="4">TetR/AcrR family transcriptional regulator</fullName>
    </submittedName>
</protein>
<dbReference type="RefSeq" id="WP_308482406.1">
    <property type="nucleotide sequence ID" value="NZ_OY726397.1"/>
</dbReference>
<sequence>MKEPSRNRRAYDSPVRREQAAQTRSRIVTAGAELVREYKTWDWRELTFRAVAARSGVGERTVYRYFPTERALHDAVMRRLEDEADIAYEDVDLANLTVMTDRFFSALQGFTVEQSVPVAPDPTFAGADERRRQAVLRAVSTSAPDLPEDRSRAVAGLLDVLWNVPSYERLVGAWQLSPADASGALTWLIDKVIAAVEAGEAPPSSA</sequence>
<organism evidence="4 5">
    <name type="scientific">[Mycobacterium] burgundiense</name>
    <dbReference type="NCBI Taxonomy" id="3064286"/>
    <lineage>
        <taxon>Bacteria</taxon>
        <taxon>Bacillati</taxon>
        <taxon>Actinomycetota</taxon>
        <taxon>Actinomycetes</taxon>
        <taxon>Mycobacteriales</taxon>
        <taxon>Mycobacteriaceae</taxon>
        <taxon>Mycolicibacterium</taxon>
    </lineage>
</organism>
<reference evidence="4 5" key="1">
    <citation type="submission" date="2023-08" db="EMBL/GenBank/DDBJ databases">
        <authorList>
            <person name="Folkvardsen B D."/>
            <person name="Norman A."/>
        </authorList>
    </citation>
    <scope>NUCLEOTIDE SEQUENCE [LARGE SCALE GENOMIC DNA]</scope>
    <source>
        <strain evidence="4 5">Mu0053</strain>
    </source>
</reference>
<gene>
    <name evidence="4" type="ORF">MU0053_002263</name>
</gene>